<keyword evidence="3" id="KW-1185">Reference proteome</keyword>
<sequence length="217" mass="24672">MNATDRFLMNHVDMNPPELIIWLNDAATLQEAHPRISAEKDHWVPGAQQFREHKETISREWEKAGSLNVTWTKELEAATAAALEDVNINANYLVLRAKHAKDESWLHNNGYNWREKSKKSYDRTVSMVALSLRLKNGPEIGEVTAAWGKDSGAGSYQLQFCKGIPQGEESFVDQGFYKRIRAVVGNLERACWYYFRVRSIGNNMTSPWSEAVGIIVT</sequence>
<feature type="domain" description="Fibronectin type-III" evidence="1">
    <location>
        <begin position="128"/>
        <end position="217"/>
    </location>
</feature>
<dbReference type="InterPro" id="IPR003961">
    <property type="entry name" value="FN3_dom"/>
</dbReference>
<gene>
    <name evidence="2" type="ORF">JFN93_05500</name>
</gene>
<dbReference type="PROSITE" id="PS50853">
    <property type="entry name" value="FN3"/>
    <property type="match status" value="1"/>
</dbReference>
<dbReference type="AlphaFoldDB" id="A0A8J7IWV3"/>
<dbReference type="SUPFAM" id="SSF49265">
    <property type="entry name" value="Fibronectin type III"/>
    <property type="match status" value="1"/>
</dbReference>
<dbReference type="Proteomes" id="UP000636888">
    <property type="component" value="Unassembled WGS sequence"/>
</dbReference>
<dbReference type="InterPro" id="IPR036116">
    <property type="entry name" value="FN3_sf"/>
</dbReference>
<reference evidence="2" key="1">
    <citation type="submission" date="2020-12" db="EMBL/GenBank/DDBJ databases">
        <title>Geomonas sp. Red875, isolated from river sediment.</title>
        <authorList>
            <person name="Xu Z."/>
            <person name="Zhang Z."/>
            <person name="Masuda Y."/>
            <person name="Itoh H."/>
            <person name="Senoo K."/>
        </authorList>
    </citation>
    <scope>NUCLEOTIDE SEQUENCE</scope>
    <source>
        <strain evidence="2">Red875</strain>
    </source>
</reference>
<evidence type="ECO:0000313" key="3">
    <source>
        <dbReference type="Proteomes" id="UP000636888"/>
    </source>
</evidence>
<name>A0A8J7IWV3_9BACT</name>
<dbReference type="EMBL" id="JAEMHM010000004">
    <property type="protein sequence ID" value="MBJ6724157.1"/>
    <property type="molecule type" value="Genomic_DNA"/>
</dbReference>
<proteinExistence type="predicted"/>
<accession>A0A8J7IWV3</accession>
<protein>
    <submittedName>
        <fullName evidence="2">Fibronectin type III domain-containing protein</fullName>
    </submittedName>
</protein>
<evidence type="ECO:0000313" key="2">
    <source>
        <dbReference type="EMBL" id="MBJ6724157.1"/>
    </source>
</evidence>
<organism evidence="2 3">
    <name type="scientific">Geomesophilobacter sediminis</name>
    <dbReference type="NCBI Taxonomy" id="2798584"/>
    <lineage>
        <taxon>Bacteria</taxon>
        <taxon>Pseudomonadati</taxon>
        <taxon>Thermodesulfobacteriota</taxon>
        <taxon>Desulfuromonadia</taxon>
        <taxon>Geobacterales</taxon>
        <taxon>Geobacteraceae</taxon>
        <taxon>Geomesophilobacter</taxon>
    </lineage>
</organism>
<comment type="caution">
    <text evidence="2">The sequence shown here is derived from an EMBL/GenBank/DDBJ whole genome shotgun (WGS) entry which is preliminary data.</text>
</comment>
<evidence type="ECO:0000259" key="1">
    <source>
        <dbReference type="PROSITE" id="PS50853"/>
    </source>
</evidence>
<dbReference type="RefSeq" id="WP_199383002.1">
    <property type="nucleotide sequence ID" value="NZ_JAEMHM010000004.1"/>
</dbReference>